<evidence type="ECO:0008006" key="4">
    <source>
        <dbReference type="Google" id="ProtNLM"/>
    </source>
</evidence>
<dbReference type="Proteomes" id="UP000318055">
    <property type="component" value="Chromosome"/>
</dbReference>
<organism evidence="2 3">
    <name type="scientific">Sphingomonas suaedae</name>
    <dbReference type="NCBI Taxonomy" id="2599297"/>
    <lineage>
        <taxon>Bacteria</taxon>
        <taxon>Pseudomonadati</taxon>
        <taxon>Pseudomonadota</taxon>
        <taxon>Alphaproteobacteria</taxon>
        <taxon>Sphingomonadales</taxon>
        <taxon>Sphingomonadaceae</taxon>
        <taxon>Sphingomonas</taxon>
    </lineage>
</organism>
<feature type="signal peptide" evidence="1">
    <location>
        <begin position="1"/>
        <end position="21"/>
    </location>
</feature>
<evidence type="ECO:0000313" key="2">
    <source>
        <dbReference type="EMBL" id="QDX26645.1"/>
    </source>
</evidence>
<feature type="chain" id="PRO_5021790087" description="DUF2066 domain-containing protein" evidence="1">
    <location>
        <begin position="22"/>
        <end position="315"/>
    </location>
</feature>
<dbReference type="AlphaFoldDB" id="A0A518RGR5"/>
<keyword evidence="3" id="KW-1185">Reference proteome</keyword>
<proteinExistence type="predicted"/>
<accession>A0A518RGR5</accession>
<gene>
    <name evidence="2" type="ORF">FPZ54_11850</name>
</gene>
<dbReference type="EMBL" id="CP042239">
    <property type="protein sequence ID" value="QDX26645.1"/>
    <property type="molecule type" value="Genomic_DNA"/>
</dbReference>
<evidence type="ECO:0000313" key="3">
    <source>
        <dbReference type="Proteomes" id="UP000318055"/>
    </source>
</evidence>
<dbReference type="OrthoDB" id="7466572at2"/>
<dbReference type="KEGG" id="ssua:FPZ54_11850"/>
<dbReference type="RefSeq" id="WP_145847472.1">
    <property type="nucleotide sequence ID" value="NZ_CP042239.1"/>
</dbReference>
<sequence length="315" mass="34431">MRTRWIVLLAACLATPAPIEAHPPGPQAAQPVEVQRVETRFAPPVDSPQRFRLTVTKRNQTQSWIEEVRFERTDEGYVAHWRMDAASLPAAMKHPLLIPMIRPFTGTPLAFDLDDEGSLAGVRDWEERRTQLLKSVEDSRPLILADSGADAQKADAVLGAVRAMFARLDARGGASVILKNLAPIFGWGGYALTLGEAVSGAEMIEIPLLGTEIERRTTITLASVQSGVARIMIRSEFDGSALRAAIAPIRTMVENGDPAAKARFSQSMAQLDQMTAVQRTTAMLDLATGLPRRLEVSVAADGKDGERVLIEWQTR</sequence>
<protein>
    <recommendedName>
        <fullName evidence="4">DUF2066 domain-containing protein</fullName>
    </recommendedName>
</protein>
<name>A0A518RGR5_9SPHN</name>
<evidence type="ECO:0000256" key="1">
    <source>
        <dbReference type="SAM" id="SignalP"/>
    </source>
</evidence>
<keyword evidence="1" id="KW-0732">Signal</keyword>
<reference evidence="2 3" key="1">
    <citation type="submission" date="2019-07" db="EMBL/GenBank/DDBJ databases">
        <title>Sphingomonas alkalisoli sp. nov., isolated from rhizosphere soil of Suaedae salsa.</title>
        <authorList>
            <person name="Zhang H."/>
            <person name="Xu L."/>
            <person name="Zhang J.-X."/>
            <person name="Sun J.-Q."/>
        </authorList>
    </citation>
    <scope>NUCLEOTIDE SEQUENCE [LARGE SCALE GENOMIC DNA]</scope>
    <source>
        <strain evidence="2 3">XS-10</strain>
    </source>
</reference>